<gene>
    <name evidence="2" type="ORF">DQQ10_22465</name>
</gene>
<feature type="chain" id="PRO_5016786349" description="Lipocalin-like domain-containing protein" evidence="1">
    <location>
        <begin position="28"/>
        <end position="155"/>
    </location>
</feature>
<sequence length="155" mass="16520">MKHLSRILSLLVLVCTALFLTNCGSDGGDEPSAADKQLELLVGTWKITAASFEGAAKTEFVNSTLSITSGKTFAFDAASTIVASPWPTSGTFEFGSDITSQLTFVHGNGDNIPATYSVSGNTLSIDLNNYTGENYDHEARVAVVEGDWKFTLTKN</sequence>
<feature type="signal peptide" evidence="1">
    <location>
        <begin position="1"/>
        <end position="27"/>
    </location>
</feature>
<organism evidence="2 3">
    <name type="scientific">Pseudochryseolinea flava</name>
    <dbReference type="NCBI Taxonomy" id="2059302"/>
    <lineage>
        <taxon>Bacteria</taxon>
        <taxon>Pseudomonadati</taxon>
        <taxon>Bacteroidota</taxon>
        <taxon>Cytophagia</taxon>
        <taxon>Cytophagales</taxon>
        <taxon>Fulvivirgaceae</taxon>
        <taxon>Pseudochryseolinea</taxon>
    </lineage>
</organism>
<evidence type="ECO:0008006" key="4">
    <source>
        <dbReference type="Google" id="ProtNLM"/>
    </source>
</evidence>
<evidence type="ECO:0000256" key="1">
    <source>
        <dbReference type="SAM" id="SignalP"/>
    </source>
</evidence>
<keyword evidence="3" id="KW-1185">Reference proteome</keyword>
<reference evidence="2 3" key="1">
    <citation type="submission" date="2018-06" db="EMBL/GenBank/DDBJ databases">
        <title>Chryseolinea flavus sp. nov., a member of the phylum Bacteroidetes isolated from soil.</title>
        <authorList>
            <person name="Li Y."/>
            <person name="Wang J."/>
        </authorList>
    </citation>
    <scope>NUCLEOTIDE SEQUENCE [LARGE SCALE GENOMIC DNA]</scope>
    <source>
        <strain evidence="2 3">SDU1-6</strain>
    </source>
</reference>
<dbReference type="EMBL" id="QMFY01000015">
    <property type="protein sequence ID" value="RAV98784.1"/>
    <property type="molecule type" value="Genomic_DNA"/>
</dbReference>
<accession>A0A364XX15</accession>
<evidence type="ECO:0000313" key="2">
    <source>
        <dbReference type="EMBL" id="RAV98784.1"/>
    </source>
</evidence>
<dbReference type="RefSeq" id="WP_112749181.1">
    <property type="nucleotide sequence ID" value="NZ_QMFY01000015.1"/>
</dbReference>
<dbReference type="AlphaFoldDB" id="A0A364XX15"/>
<keyword evidence="1" id="KW-0732">Signal</keyword>
<dbReference type="OrthoDB" id="980971at2"/>
<proteinExistence type="predicted"/>
<name>A0A364XX15_9BACT</name>
<comment type="caution">
    <text evidence="2">The sequence shown here is derived from an EMBL/GenBank/DDBJ whole genome shotgun (WGS) entry which is preliminary data.</text>
</comment>
<dbReference type="Proteomes" id="UP000251889">
    <property type="component" value="Unassembled WGS sequence"/>
</dbReference>
<evidence type="ECO:0000313" key="3">
    <source>
        <dbReference type="Proteomes" id="UP000251889"/>
    </source>
</evidence>
<protein>
    <recommendedName>
        <fullName evidence="4">Lipocalin-like domain-containing protein</fullName>
    </recommendedName>
</protein>